<dbReference type="PANTHER" id="PTHR12286">
    <property type="entry name" value="SACCHAROPINE DEHYDROGENASE-LIKE OXIDOREDUCTASE"/>
    <property type="match status" value="1"/>
</dbReference>
<proteinExistence type="inferred from homology"/>
<dbReference type="InterPro" id="IPR005097">
    <property type="entry name" value="Sacchrp_dh_NADP-bd"/>
</dbReference>
<dbReference type="Proteomes" id="UP000053257">
    <property type="component" value="Unassembled WGS sequence"/>
</dbReference>
<organism evidence="4 5">
    <name type="scientific">Phlebiopsis gigantea (strain 11061_1 CR5-6)</name>
    <name type="common">White-rot fungus</name>
    <name type="synonym">Peniophora gigantea</name>
    <dbReference type="NCBI Taxonomy" id="745531"/>
    <lineage>
        <taxon>Eukaryota</taxon>
        <taxon>Fungi</taxon>
        <taxon>Dikarya</taxon>
        <taxon>Basidiomycota</taxon>
        <taxon>Agaricomycotina</taxon>
        <taxon>Agaricomycetes</taxon>
        <taxon>Polyporales</taxon>
        <taxon>Phanerochaetaceae</taxon>
        <taxon>Phlebiopsis</taxon>
    </lineage>
</organism>
<feature type="transmembrane region" description="Helical" evidence="2">
    <location>
        <begin position="288"/>
        <end position="310"/>
    </location>
</feature>
<dbReference type="Pfam" id="PF03435">
    <property type="entry name" value="Sacchrp_dh_NADP"/>
    <property type="match status" value="1"/>
</dbReference>
<dbReference type="PANTHER" id="PTHR12286:SF5">
    <property type="entry name" value="SACCHAROPINE DEHYDROGENASE-LIKE OXIDOREDUCTASE"/>
    <property type="match status" value="1"/>
</dbReference>
<keyword evidence="2" id="KW-0812">Transmembrane</keyword>
<dbReference type="AlphaFoldDB" id="A0A0C3PD72"/>
<comment type="similarity">
    <text evidence="1">Belongs to the saccharopine dehydrogenase family.</text>
</comment>
<dbReference type="OrthoDB" id="10268090at2759"/>
<sequence>MTDILVLGATGYTGQLITQYLANHSERSSFTLGIAARSQTKLVEVKRKLRLDDSVREFTVDVTRFEQVDHIVQQVKVVVNAVGPYWRWGTPVVRACARHGVHYVDLSGETHWIRDIILEYDYLAAKTHSLIIPAAAFDSVPSDLAVYLSNRTLKALAGPDTDIDESISAYRIKGAVSGGTLSTIFSAFEDVPRRKLREGSEEYSLSTGLKGPKGPSVELSYTLPFSVPPVHGGAYFMGGPNLCVVRRTWGLNQLRAKENPSQEARIRSYGPNFKYQEFMVTSSKISGILLSLGLAFTAFCLVIPPIRWLLKKIMPQPGNGPSEQQLKNGFFDVTNITTSVPLGSKGRTHVRTHIRGNGDPGYGLAAVMISEAALAIFLNHAELPDVAKEGGVLTPASALGDVLTRRLEASGKFLIESEVVLGPGDESRKTR</sequence>
<evidence type="ECO:0000313" key="5">
    <source>
        <dbReference type="Proteomes" id="UP000053257"/>
    </source>
</evidence>
<gene>
    <name evidence="4" type="ORF">PHLGIDRAFT_111193</name>
</gene>
<reference evidence="4 5" key="1">
    <citation type="journal article" date="2014" name="PLoS Genet.">
        <title>Analysis of the Phlebiopsis gigantea genome, transcriptome and secretome provides insight into its pioneer colonization strategies of wood.</title>
        <authorList>
            <person name="Hori C."/>
            <person name="Ishida T."/>
            <person name="Igarashi K."/>
            <person name="Samejima M."/>
            <person name="Suzuki H."/>
            <person name="Master E."/>
            <person name="Ferreira P."/>
            <person name="Ruiz-Duenas F.J."/>
            <person name="Held B."/>
            <person name="Canessa P."/>
            <person name="Larrondo L.F."/>
            <person name="Schmoll M."/>
            <person name="Druzhinina I.S."/>
            <person name="Kubicek C.P."/>
            <person name="Gaskell J.A."/>
            <person name="Kersten P."/>
            <person name="St John F."/>
            <person name="Glasner J."/>
            <person name="Sabat G."/>
            <person name="Splinter BonDurant S."/>
            <person name="Syed K."/>
            <person name="Yadav J."/>
            <person name="Mgbeahuruike A.C."/>
            <person name="Kovalchuk A."/>
            <person name="Asiegbu F.O."/>
            <person name="Lackner G."/>
            <person name="Hoffmeister D."/>
            <person name="Rencoret J."/>
            <person name="Gutierrez A."/>
            <person name="Sun H."/>
            <person name="Lindquist E."/>
            <person name="Barry K."/>
            <person name="Riley R."/>
            <person name="Grigoriev I.V."/>
            <person name="Henrissat B."/>
            <person name="Kues U."/>
            <person name="Berka R.M."/>
            <person name="Martinez A.T."/>
            <person name="Covert S.F."/>
            <person name="Blanchette R.A."/>
            <person name="Cullen D."/>
        </authorList>
    </citation>
    <scope>NUCLEOTIDE SEQUENCE [LARGE SCALE GENOMIC DNA]</scope>
    <source>
        <strain evidence="4 5">11061_1 CR5-6</strain>
    </source>
</reference>
<evidence type="ECO:0000256" key="2">
    <source>
        <dbReference type="SAM" id="Phobius"/>
    </source>
</evidence>
<dbReference type="EMBL" id="KN840629">
    <property type="protein sequence ID" value="KIP03188.1"/>
    <property type="molecule type" value="Genomic_DNA"/>
</dbReference>
<dbReference type="InterPro" id="IPR036291">
    <property type="entry name" value="NAD(P)-bd_dom_sf"/>
</dbReference>
<dbReference type="Gene3D" id="3.40.50.720">
    <property type="entry name" value="NAD(P)-binding Rossmann-like Domain"/>
    <property type="match status" value="1"/>
</dbReference>
<evidence type="ECO:0000256" key="1">
    <source>
        <dbReference type="ARBA" id="ARBA00038048"/>
    </source>
</evidence>
<feature type="domain" description="Saccharopine dehydrogenase NADP binding" evidence="3">
    <location>
        <begin position="4"/>
        <end position="122"/>
    </location>
</feature>
<keyword evidence="2" id="KW-0472">Membrane</keyword>
<dbReference type="GO" id="GO:0009247">
    <property type="term" value="P:glycolipid biosynthetic process"/>
    <property type="evidence" value="ECO:0007669"/>
    <property type="project" value="TreeGrafter"/>
</dbReference>
<dbReference type="InterPro" id="IPR051276">
    <property type="entry name" value="Saccharopine_DH-like_oxidrdct"/>
</dbReference>
<evidence type="ECO:0000259" key="3">
    <source>
        <dbReference type="Pfam" id="PF03435"/>
    </source>
</evidence>
<evidence type="ECO:0000313" key="4">
    <source>
        <dbReference type="EMBL" id="KIP03188.1"/>
    </source>
</evidence>
<keyword evidence="2" id="KW-1133">Transmembrane helix</keyword>
<accession>A0A0C3PD72</accession>
<protein>
    <recommendedName>
        <fullName evidence="3">Saccharopine dehydrogenase NADP binding domain-containing protein</fullName>
    </recommendedName>
</protein>
<dbReference type="GO" id="GO:0005886">
    <property type="term" value="C:plasma membrane"/>
    <property type="evidence" value="ECO:0007669"/>
    <property type="project" value="TreeGrafter"/>
</dbReference>
<dbReference type="HOGENOM" id="CLU_031002_0_1_1"/>
<dbReference type="GO" id="GO:0005811">
    <property type="term" value="C:lipid droplet"/>
    <property type="evidence" value="ECO:0007669"/>
    <property type="project" value="TreeGrafter"/>
</dbReference>
<keyword evidence="5" id="KW-1185">Reference proteome</keyword>
<dbReference type="GO" id="GO:0005739">
    <property type="term" value="C:mitochondrion"/>
    <property type="evidence" value="ECO:0007669"/>
    <property type="project" value="TreeGrafter"/>
</dbReference>
<dbReference type="SUPFAM" id="SSF51735">
    <property type="entry name" value="NAD(P)-binding Rossmann-fold domains"/>
    <property type="match status" value="1"/>
</dbReference>
<name>A0A0C3PD72_PHLG1</name>